<dbReference type="NCBIfam" id="TIGR01488">
    <property type="entry name" value="HAD-SF-IB"/>
    <property type="match status" value="1"/>
</dbReference>
<dbReference type="AlphaFoldDB" id="A0AAW7K3W5"/>
<dbReference type="EC" id="3.1.3.-" evidence="4"/>
<dbReference type="GO" id="GO:0016787">
    <property type="term" value="F:hydrolase activity"/>
    <property type="evidence" value="ECO:0007669"/>
    <property type="project" value="UniProtKB-KW"/>
</dbReference>
<evidence type="ECO:0000256" key="1">
    <source>
        <dbReference type="ARBA" id="ARBA00022723"/>
    </source>
</evidence>
<dbReference type="PANTHER" id="PTHR43344">
    <property type="entry name" value="PHOSPHOSERINE PHOSPHATASE"/>
    <property type="match status" value="1"/>
</dbReference>
<dbReference type="Proteomes" id="UP001167864">
    <property type="component" value="Unassembled WGS sequence"/>
</dbReference>
<dbReference type="InterPro" id="IPR036412">
    <property type="entry name" value="HAD-like_sf"/>
</dbReference>
<keyword evidence="3" id="KW-0460">Magnesium</keyword>
<keyword evidence="2 4" id="KW-0378">Hydrolase</keyword>
<dbReference type="Gene3D" id="1.20.1440.100">
    <property type="entry name" value="SG protein - dephosphorylation function"/>
    <property type="match status" value="1"/>
</dbReference>
<dbReference type="PANTHER" id="PTHR43344:SF13">
    <property type="entry name" value="PHOSPHATASE RV3661-RELATED"/>
    <property type="match status" value="1"/>
</dbReference>
<keyword evidence="1" id="KW-0479">Metal-binding</keyword>
<dbReference type="CDD" id="cd02612">
    <property type="entry name" value="HAD_PGPPase"/>
    <property type="match status" value="1"/>
</dbReference>
<reference evidence="4" key="1">
    <citation type="submission" date="2023-06" db="EMBL/GenBank/DDBJ databases">
        <authorList>
            <person name="Polev D.E."/>
            <person name="Saitova A.T."/>
            <person name="Bogumilchik E.A."/>
            <person name="Kokorina G.I."/>
            <person name="Voskresenskaia E.A."/>
        </authorList>
    </citation>
    <scope>NUCLEOTIDE SEQUENCE</scope>
    <source>
        <strain evidence="4">2145 StPb PI</strain>
    </source>
</reference>
<sequence length="234" mass="26730">MDLALFDLDETVICEDSASLWLRWLVEKKLAPLSLLKKEQELMKDYYRGQLSMECYMHATLAPLVGYSTQEVTGWVESFIQQEILPRVYPQAREQLDWHRQRGDHILIISASGEHLVAPIARQLGADTALAIGVALKDNRITGETYGVLTFREGKVLCINEWLNNSPHLCFSNTYGYSDSINDRPMLEFVDYATVINPNNQLADLAILHDWNIAHWHGKYLIHNHTSLGYETGL</sequence>
<evidence type="ECO:0000256" key="2">
    <source>
        <dbReference type="ARBA" id="ARBA00022801"/>
    </source>
</evidence>
<dbReference type="RefSeq" id="WP_289817473.1">
    <property type="nucleotide sequence ID" value="NZ_JAUEHU010000001.1"/>
</dbReference>
<comment type="caution">
    <text evidence="4">The sequence shown here is derived from an EMBL/GenBank/DDBJ whole genome shotgun (WGS) entry which is preliminary data.</text>
</comment>
<dbReference type="GO" id="GO:0046872">
    <property type="term" value="F:metal ion binding"/>
    <property type="evidence" value="ECO:0007669"/>
    <property type="project" value="UniProtKB-KW"/>
</dbReference>
<dbReference type="Gene3D" id="3.40.50.1000">
    <property type="entry name" value="HAD superfamily/HAD-like"/>
    <property type="match status" value="1"/>
</dbReference>
<gene>
    <name evidence="4" type="ORF">QVN42_00415</name>
</gene>
<dbReference type="NCBIfam" id="TIGR01490">
    <property type="entry name" value="HAD-SF-IB-hyp1"/>
    <property type="match status" value="1"/>
</dbReference>
<dbReference type="InterPro" id="IPR006385">
    <property type="entry name" value="HAD_hydro_SerB1"/>
</dbReference>
<dbReference type="InterPro" id="IPR050582">
    <property type="entry name" value="HAD-like_SerB"/>
</dbReference>
<name>A0AAW7K3W5_9GAMM</name>
<dbReference type="InterPro" id="IPR023214">
    <property type="entry name" value="HAD_sf"/>
</dbReference>
<dbReference type="SUPFAM" id="SSF56784">
    <property type="entry name" value="HAD-like"/>
    <property type="match status" value="1"/>
</dbReference>
<evidence type="ECO:0000313" key="5">
    <source>
        <dbReference type="Proteomes" id="UP001167864"/>
    </source>
</evidence>
<accession>A0AAW7K3W5</accession>
<dbReference type="EMBL" id="JAUEHU010000001">
    <property type="protein sequence ID" value="MDN0085869.1"/>
    <property type="molecule type" value="Genomic_DNA"/>
</dbReference>
<evidence type="ECO:0000256" key="3">
    <source>
        <dbReference type="ARBA" id="ARBA00022842"/>
    </source>
</evidence>
<proteinExistence type="predicted"/>
<organism evidence="4 5">
    <name type="scientific">Yersinia nurmii</name>
    <dbReference type="NCBI Taxonomy" id="685706"/>
    <lineage>
        <taxon>Bacteria</taxon>
        <taxon>Pseudomonadati</taxon>
        <taxon>Pseudomonadota</taxon>
        <taxon>Gammaproteobacteria</taxon>
        <taxon>Enterobacterales</taxon>
        <taxon>Yersiniaceae</taxon>
        <taxon>Yersinia</taxon>
    </lineage>
</organism>
<protein>
    <submittedName>
        <fullName evidence="4">HAD family hydrolase</fullName>
        <ecNumber evidence="4">3.1.3.-</ecNumber>
    </submittedName>
</protein>
<evidence type="ECO:0000313" key="4">
    <source>
        <dbReference type="EMBL" id="MDN0085869.1"/>
    </source>
</evidence>
<dbReference type="Pfam" id="PF12710">
    <property type="entry name" value="HAD"/>
    <property type="match status" value="1"/>
</dbReference>